<reference evidence="3" key="2">
    <citation type="submission" date="2016-01" db="EMBL/GenBank/DDBJ databases">
        <authorList>
            <person name="Poehlein A."/>
            <person name="Schlien K."/>
            <person name="Gottschalk G."/>
            <person name="Buckel W."/>
            <person name="Daniel R."/>
        </authorList>
    </citation>
    <scope>NUCLEOTIDE SEQUENCE [LARGE SCALE GENOMIC DNA]</scope>
    <source>
        <strain evidence="3">X2</strain>
    </source>
</reference>
<dbReference type="OrthoDB" id="1958026at2"/>
<evidence type="ECO:0000313" key="2">
    <source>
        <dbReference type="EMBL" id="SHE90221.1"/>
    </source>
</evidence>
<keyword evidence="3" id="KW-1185">Reference proteome</keyword>
<protein>
    <submittedName>
        <fullName evidence="2">Uncharacterized protein</fullName>
    </submittedName>
</protein>
<organism evidence="2 4">
    <name type="scientific">Anaerotignum propionicum DSM 1682</name>
    <dbReference type="NCBI Taxonomy" id="991789"/>
    <lineage>
        <taxon>Bacteria</taxon>
        <taxon>Bacillati</taxon>
        <taxon>Bacillota</taxon>
        <taxon>Clostridia</taxon>
        <taxon>Lachnospirales</taxon>
        <taxon>Anaerotignaceae</taxon>
        <taxon>Anaerotignum</taxon>
    </lineage>
</organism>
<name>A0A0X1U6X5_ANAPI</name>
<dbReference type="EMBL" id="CP014223">
    <property type="protein sequence ID" value="AMJ40682.1"/>
    <property type="molecule type" value="Genomic_DNA"/>
</dbReference>
<dbReference type="Gene3D" id="2.20.28.160">
    <property type="match status" value="1"/>
</dbReference>
<reference evidence="4" key="3">
    <citation type="submission" date="2016-11" db="EMBL/GenBank/DDBJ databases">
        <authorList>
            <person name="Jaros S."/>
            <person name="Januszkiewicz K."/>
            <person name="Wedrychowicz H."/>
        </authorList>
    </citation>
    <scope>NUCLEOTIDE SEQUENCE [LARGE SCALE GENOMIC DNA]</scope>
    <source>
        <strain evidence="4">DSM 1682</strain>
    </source>
</reference>
<dbReference type="Proteomes" id="UP000068026">
    <property type="component" value="Chromosome"/>
</dbReference>
<sequence length="128" mass="14892">MKIYSADARKVDYMNVEQNPYLGTIDFAPDLYEVFKLNGKYYSLGIVAANKEYGAANELRRFNVEKEKSYHENDITCPICGYVDYDSWEEDDENEEYQCGRCGAILEVTRNVQVTYSAKVKELPKIWE</sequence>
<dbReference type="Proteomes" id="UP000184204">
    <property type="component" value="Unassembled WGS sequence"/>
</dbReference>
<dbReference type="EMBL" id="FQUA01000010">
    <property type="protein sequence ID" value="SHE90221.1"/>
    <property type="molecule type" value="Genomic_DNA"/>
</dbReference>
<gene>
    <name evidence="1" type="ORF">CPRO_10870</name>
    <name evidence="2" type="ORF">SAMN02745151_02142</name>
</gene>
<evidence type="ECO:0000313" key="4">
    <source>
        <dbReference type="Proteomes" id="UP000184204"/>
    </source>
</evidence>
<dbReference type="AlphaFoldDB" id="A0A0X1U6X5"/>
<evidence type="ECO:0000313" key="1">
    <source>
        <dbReference type="EMBL" id="AMJ40682.1"/>
    </source>
</evidence>
<evidence type="ECO:0000313" key="3">
    <source>
        <dbReference type="Proteomes" id="UP000068026"/>
    </source>
</evidence>
<dbReference type="RefSeq" id="WP_066048724.1">
    <property type="nucleotide sequence ID" value="NZ_CP014223.1"/>
</dbReference>
<dbReference type="KEGG" id="cpro:CPRO_10870"/>
<proteinExistence type="predicted"/>
<accession>A0A0X1U6X5</accession>
<reference evidence="2" key="4">
    <citation type="submission" date="2016-11" db="EMBL/GenBank/DDBJ databases">
        <authorList>
            <person name="Varghese N."/>
            <person name="Submissions S."/>
        </authorList>
    </citation>
    <scope>NUCLEOTIDE SEQUENCE</scope>
    <source>
        <strain evidence="2">DSM 1682</strain>
    </source>
</reference>
<reference evidence="1 3" key="1">
    <citation type="journal article" date="2016" name="Genome Announc.">
        <title>Complete Genome Sequence of the Amino Acid-Fermenting Clostridium propionicum X2 (DSM 1682).</title>
        <authorList>
            <person name="Poehlein A."/>
            <person name="Schlien K."/>
            <person name="Chowdhury N.P."/>
            <person name="Gottschalk G."/>
            <person name="Buckel W."/>
            <person name="Daniel R."/>
        </authorList>
    </citation>
    <scope>NUCLEOTIDE SEQUENCE [LARGE SCALE GENOMIC DNA]</scope>
    <source>
        <strain evidence="1 3">X2</strain>
    </source>
</reference>